<dbReference type="PANTHER" id="PTHR35604">
    <property type="entry name" value="TRANSPOSASE INSH FOR INSERTION SEQUENCE ELEMENT IS5A-RELATED"/>
    <property type="match status" value="1"/>
</dbReference>
<dbReference type="InterPro" id="IPR008490">
    <property type="entry name" value="Transposase_InsH_N"/>
</dbReference>
<evidence type="ECO:0000313" key="4">
    <source>
        <dbReference type="Proteomes" id="UP000029492"/>
    </source>
</evidence>
<evidence type="ECO:0000259" key="1">
    <source>
        <dbReference type="Pfam" id="PF05598"/>
    </source>
</evidence>
<proteinExistence type="predicted"/>
<dbReference type="STRING" id="693986.MOC_1544"/>
<evidence type="ECO:0000313" key="3">
    <source>
        <dbReference type="EMBL" id="AIQ89299.1"/>
    </source>
</evidence>
<dbReference type="eggNOG" id="COG3039">
    <property type="taxonomic scope" value="Bacteria"/>
</dbReference>
<dbReference type="PANTHER" id="PTHR35604:SF2">
    <property type="entry name" value="TRANSPOSASE INSH FOR INSERTION SEQUENCE ELEMENT IS5A-RELATED"/>
    <property type="match status" value="1"/>
</dbReference>
<dbReference type="Proteomes" id="UP000029492">
    <property type="component" value="Chromosome"/>
</dbReference>
<reference evidence="3 4" key="1">
    <citation type="journal article" date="2014" name="PLoS ONE">
        <title>Genome Information of Methylobacterium oryzae, a Plant-Probiotic Methylotroph in the Phyllosphere.</title>
        <authorList>
            <person name="Kwak M.J."/>
            <person name="Jeong H."/>
            <person name="Madhaiyan M."/>
            <person name="Lee Y."/>
            <person name="Sa T.M."/>
            <person name="Oh T.K."/>
            <person name="Kim J.F."/>
        </authorList>
    </citation>
    <scope>NUCLEOTIDE SEQUENCE [LARGE SCALE GENOMIC DNA]</scope>
    <source>
        <strain evidence="3 4">CBMB20</strain>
    </source>
</reference>
<feature type="domain" description="Transposase InsH N-terminal" evidence="1">
    <location>
        <begin position="3"/>
        <end position="66"/>
    </location>
</feature>
<keyword evidence="4" id="KW-1185">Reference proteome</keyword>
<evidence type="ECO:0000259" key="2">
    <source>
        <dbReference type="Pfam" id="PF13751"/>
    </source>
</evidence>
<accession>A0A089Q415</accession>
<gene>
    <name evidence="3" type="ORF">MOC_1544</name>
</gene>
<dbReference type="EMBL" id="CP003811">
    <property type="protein sequence ID" value="AIQ89299.1"/>
    <property type="molecule type" value="Genomic_DNA"/>
</dbReference>
<organism evidence="3 4">
    <name type="scientific">Methylobacterium oryzae CBMB20</name>
    <dbReference type="NCBI Taxonomy" id="693986"/>
    <lineage>
        <taxon>Bacteria</taxon>
        <taxon>Pseudomonadati</taxon>
        <taxon>Pseudomonadota</taxon>
        <taxon>Alphaproteobacteria</taxon>
        <taxon>Hyphomicrobiales</taxon>
        <taxon>Methylobacteriaceae</taxon>
        <taxon>Methylobacterium</taxon>
    </lineage>
</organism>
<sequence>MFARVGQPAACPWRLALITLLQFSEHLSDRCAADAVRARIDWKYLLGLDLTDPGFDASVLSEFRSRLVAGEAEALLFDTLLTLCRERGLLAKRGRQRTDATHVLGAVRSLNRLGCAIETLRAALNALAVVAPDWLRAHTDPNWIERYGRSIDDFHIPQGETARRACAEAIGDDGHRLLAAVDAKAAPGWLRNVPAMVVLRRVWLQNFHVTEPPTRGSEGDGRIRWRTEAEGIPAALVMVASPYDPDVHYAKKRATTWIGYKVHLTETCDDAQPPLIVHVATTPAPIVDRAVLDPLHAALATKDLLPARHLIDAAYIDADGLVAAARDHDVVLTGPVSKDNQWQARTEGAFTIEAFHLDWDRKIATCPAGHDSRSWHPNYNLGRTVIRIWFAAQHCRACSLKPRCTRSQRRLLTPRSREEHDALVAARARETSSAFAADRRRRAGIEGTLSRGVRTMGLRRSRYLGLARTHLQHLLTATAINLGRLAAWIGDTPAGRTRRSAFARLMAQPAGA</sequence>
<dbReference type="NCBIfam" id="NF033551">
    <property type="entry name" value="transpos_IS1182"/>
    <property type="match status" value="1"/>
</dbReference>
<dbReference type="AlphaFoldDB" id="A0A089Q415"/>
<protein>
    <submittedName>
        <fullName evidence="3">Transposase IS4 family</fullName>
    </submittedName>
</protein>
<dbReference type="InterPro" id="IPR025668">
    <property type="entry name" value="Tnp_DDE_dom"/>
</dbReference>
<dbReference type="Pfam" id="PF13751">
    <property type="entry name" value="DDE_Tnp_1_6"/>
    <property type="match status" value="1"/>
</dbReference>
<dbReference type="InterPro" id="IPR047629">
    <property type="entry name" value="IS1182_transpos"/>
</dbReference>
<feature type="domain" description="Transposase DDE" evidence="2">
    <location>
        <begin position="365"/>
        <end position="485"/>
    </location>
</feature>
<name>A0A089Q415_9HYPH</name>
<dbReference type="Pfam" id="PF05598">
    <property type="entry name" value="DUF772"/>
    <property type="match status" value="1"/>
</dbReference>
<dbReference type="HOGENOM" id="CLU_028885_2_0_5"/>
<dbReference type="KEGG" id="mor:MOC_1544"/>